<evidence type="ECO:0000259" key="14">
    <source>
        <dbReference type="PROSITE" id="PS50835"/>
    </source>
</evidence>
<feature type="domain" description="Protein kinase" evidence="13">
    <location>
        <begin position="697"/>
        <end position="1073"/>
    </location>
</feature>
<evidence type="ECO:0000256" key="3">
    <source>
        <dbReference type="ARBA" id="ARBA00022692"/>
    </source>
</evidence>
<dbReference type="PANTHER" id="PTHR24416:SF600">
    <property type="entry name" value="PDGF- AND VEGF-RECEPTOR RELATED, ISOFORM J"/>
    <property type="match status" value="1"/>
</dbReference>
<keyword evidence="6" id="KW-1015">Disulfide bond</keyword>
<evidence type="ECO:0000256" key="10">
    <source>
        <dbReference type="ARBA" id="ARBA00051243"/>
    </source>
</evidence>
<dbReference type="Gene3D" id="2.60.40.10">
    <property type="entry name" value="Immunoglobulins"/>
    <property type="match status" value="5"/>
</dbReference>
<dbReference type="PROSITE" id="PS50835">
    <property type="entry name" value="IG_LIKE"/>
    <property type="match status" value="2"/>
</dbReference>
<comment type="subcellular location">
    <subcellularLocation>
        <location evidence="1">Membrane</location>
        <topology evidence="1">Single-pass membrane protein</topology>
    </subcellularLocation>
</comment>
<feature type="compositionally biased region" description="Polar residues" evidence="12">
    <location>
        <begin position="860"/>
        <end position="871"/>
    </location>
</feature>
<keyword evidence="8" id="KW-0325">Glycoprotein</keyword>
<dbReference type="InterPro" id="IPR007110">
    <property type="entry name" value="Ig-like_dom"/>
</dbReference>
<evidence type="ECO:0000256" key="8">
    <source>
        <dbReference type="ARBA" id="ARBA00023180"/>
    </source>
</evidence>
<dbReference type="SMART" id="SM00409">
    <property type="entry name" value="IG"/>
    <property type="match status" value="4"/>
</dbReference>
<keyword evidence="11" id="KW-0547">Nucleotide-binding</keyword>
<organism evidence="15 16">
    <name type="scientific">Limulus polyphemus</name>
    <name type="common">Atlantic horseshoe crab</name>
    <dbReference type="NCBI Taxonomy" id="6850"/>
    <lineage>
        <taxon>Eukaryota</taxon>
        <taxon>Metazoa</taxon>
        <taxon>Ecdysozoa</taxon>
        <taxon>Arthropoda</taxon>
        <taxon>Chelicerata</taxon>
        <taxon>Merostomata</taxon>
        <taxon>Xiphosura</taxon>
        <taxon>Limulidae</taxon>
        <taxon>Limulus</taxon>
    </lineage>
</organism>
<evidence type="ECO:0000313" key="16">
    <source>
        <dbReference type="RefSeq" id="XP_013783997.1"/>
    </source>
</evidence>
<name>A0ABM1BKU1_LIMPO</name>
<dbReference type="SUPFAM" id="SSF56112">
    <property type="entry name" value="Protein kinase-like (PK-like)"/>
    <property type="match status" value="1"/>
</dbReference>
<dbReference type="EC" id="2.7.10.1" evidence="2"/>
<dbReference type="Gene3D" id="3.30.200.20">
    <property type="entry name" value="Phosphorylase Kinase, domain 1"/>
    <property type="match status" value="1"/>
</dbReference>
<dbReference type="GeneID" id="106468131"/>
<feature type="region of interest" description="Disordered" evidence="12">
    <location>
        <begin position="1184"/>
        <end position="1219"/>
    </location>
</feature>
<dbReference type="InterPro" id="IPR013783">
    <property type="entry name" value="Ig-like_fold"/>
</dbReference>
<feature type="domain" description="Ig-like" evidence="14">
    <location>
        <begin position="509"/>
        <end position="597"/>
    </location>
</feature>
<dbReference type="PANTHER" id="PTHR24416">
    <property type="entry name" value="TYROSINE-PROTEIN KINASE RECEPTOR"/>
    <property type="match status" value="1"/>
</dbReference>
<keyword evidence="15" id="KW-1185">Reference proteome</keyword>
<dbReference type="InterPro" id="IPR017441">
    <property type="entry name" value="Protein_kinase_ATP_BS"/>
</dbReference>
<dbReference type="PROSITE" id="PS50011">
    <property type="entry name" value="PROTEIN_KINASE_DOM"/>
    <property type="match status" value="1"/>
</dbReference>
<dbReference type="Pfam" id="PF00047">
    <property type="entry name" value="ig"/>
    <property type="match status" value="1"/>
</dbReference>
<evidence type="ECO:0000256" key="9">
    <source>
        <dbReference type="ARBA" id="ARBA00023319"/>
    </source>
</evidence>
<dbReference type="Pfam" id="PF22971">
    <property type="entry name" value="Ig_VEGFR-1-like_5th"/>
    <property type="match status" value="1"/>
</dbReference>
<dbReference type="InterPro" id="IPR000719">
    <property type="entry name" value="Prot_kinase_dom"/>
</dbReference>
<dbReference type="InterPro" id="IPR055229">
    <property type="entry name" value="VEGFR1-3_5th"/>
</dbReference>
<keyword evidence="5" id="KW-0472">Membrane</keyword>
<keyword evidence="7" id="KW-0675">Receptor</keyword>
<dbReference type="PROSITE" id="PS00107">
    <property type="entry name" value="PROTEIN_KINASE_ATP"/>
    <property type="match status" value="1"/>
</dbReference>
<feature type="binding site" evidence="11">
    <location>
        <position position="731"/>
    </location>
    <ligand>
        <name>ATP</name>
        <dbReference type="ChEBI" id="CHEBI:30616"/>
    </ligand>
</feature>
<gene>
    <name evidence="16" type="primary">LOC106468131</name>
</gene>
<comment type="catalytic activity">
    <reaction evidence="10">
        <text>L-tyrosyl-[protein] + ATP = O-phospho-L-tyrosyl-[protein] + ADP + H(+)</text>
        <dbReference type="Rhea" id="RHEA:10596"/>
        <dbReference type="Rhea" id="RHEA-COMP:10136"/>
        <dbReference type="Rhea" id="RHEA-COMP:20101"/>
        <dbReference type="ChEBI" id="CHEBI:15378"/>
        <dbReference type="ChEBI" id="CHEBI:30616"/>
        <dbReference type="ChEBI" id="CHEBI:46858"/>
        <dbReference type="ChEBI" id="CHEBI:61978"/>
        <dbReference type="ChEBI" id="CHEBI:456216"/>
        <dbReference type="EC" id="2.7.10.1"/>
    </reaction>
</comment>
<dbReference type="SMART" id="SM00219">
    <property type="entry name" value="TyrKc"/>
    <property type="match status" value="1"/>
</dbReference>
<keyword evidence="4" id="KW-1133">Transmembrane helix</keyword>
<sequence>MGLGRSSKTAGRVIAGAETEGDGARVVVVEEQEVEVTVAGDGRGAVKVEKPEINDKPENGSPTFRSISVPSDNCKAVSIRKFPTKLVPLNPEELSVFKKNLRAEEEKDCINKSQSFDLARGLNQYFSTLVIKEMVYTDTGKYTCYYEGTISPGNSRENSTSLYVFVNDDSHIFLPHDQNYIMLVSPPKPLKLSCLPTNSKANITLVKIGNGGNEIIPTGEEVYFDPTQGFTVNHPTTNYDGSFACFGQLGNFNESFHLHLIYMPSTTTILQPEIDSSMARQPVVNGTFNLTCLVKVDPETLVLMKWDYPNKSKNDSRIIESNPTASLKTFKGSVYKVVKSKLIVTSVRHSDEGDYICTVIDHSQTSNSYKVAINIYAKAVTKIMNQKDFYMLQKHYRLTCMVIGYPIPQVSWLWKICSDLNNCDPGSIYGWIAVNVSDTSSLPNIYDIKRTVEDTDVIMLHLDVVANVSGYYKCLGRNYLGQDKYISRFIVSDARNGFETIAVPSKPVEKDEVNLTCRTNVFKYTNLTWMWYSMYEDSNDSLHITNQTGISQDFVSNPYSLSLTLVFHNISINNSGIYECLAWHNNTPEIKENQIINITVRAGGAFKLPKSSTQIELETMKQPPLNIAERNEPRIYSTSNITCGNDLQAKQKREMDFFSYAQFEHGQLHMFNPDLPLDEQIELLPYDNHWEFPKENLKLGKTLGQGAFGRVVKAEAFGLEDAETTTVVAVKMLKEHADQEQKKALMAELKILIHLGHHLNIVNVLGAVTRNATKGELMVIVEYCCYGNIRHYLLQNRENFISQLNPKTGKIDPNICTLPGSDRVMNKKEESIKYVELTHDQTTRSTSNSTGRGVKDSESTEFTDVSSRSSTVNSGYFNRASVKKKDDTSNEAVSTCDLLCWAFQVSRGMEYLESRKLIHRDLAARNVLLSEDNIVKICDFGLAKDCYKYSNYVKKGDGPLPVKWMAIESIRDKVFTIQSDVWSFGVLMWEFFTLGSNPYPGIDVDEEFYKKLKNGYRMEKPELCPDDVYNIMQDCWKEEPAERPDFTALVDKLGNLLESSVRKYYVELNNPYMMMNETSQNNNDYLTMEGTNTDYTNMRQNDQLASKEPEARLSDPWNYYDNISTCRPVGDGPAPKEPMEVVPMIQLESVGDTWHDRMACIPKDNPEEMALNESNSPDYMFMGGTNSDNQKVTKKKKLNDSVFTDPEDETHSGSINVAHPSYSLVVVDSPSG</sequence>
<evidence type="ECO:0000256" key="7">
    <source>
        <dbReference type="ARBA" id="ARBA00023170"/>
    </source>
</evidence>
<keyword evidence="11" id="KW-0067">ATP-binding</keyword>
<dbReference type="Proteomes" id="UP000694941">
    <property type="component" value="Unplaced"/>
</dbReference>
<keyword evidence="9" id="KW-0393">Immunoglobulin domain</keyword>
<accession>A0ABM1BKU1</accession>
<dbReference type="InterPro" id="IPR013151">
    <property type="entry name" value="Immunoglobulin_dom"/>
</dbReference>
<dbReference type="SUPFAM" id="SSF48726">
    <property type="entry name" value="Immunoglobulin"/>
    <property type="match status" value="3"/>
</dbReference>
<protein>
    <recommendedName>
        <fullName evidence="2">receptor protein-tyrosine kinase</fullName>
        <ecNumber evidence="2">2.7.10.1</ecNumber>
    </recommendedName>
</protein>
<dbReference type="InterPro" id="IPR020635">
    <property type="entry name" value="Tyr_kinase_cat_dom"/>
</dbReference>
<feature type="compositionally biased region" description="Low complexity" evidence="12">
    <location>
        <begin position="843"/>
        <end position="852"/>
    </location>
</feature>
<dbReference type="Pfam" id="PF07714">
    <property type="entry name" value="PK_Tyr_Ser-Thr"/>
    <property type="match status" value="1"/>
</dbReference>
<proteinExistence type="predicted"/>
<feature type="region of interest" description="Disordered" evidence="12">
    <location>
        <begin position="839"/>
        <end position="871"/>
    </location>
</feature>
<dbReference type="PIRSF" id="PIRSF000615">
    <property type="entry name" value="TyrPK_CSF1-R"/>
    <property type="match status" value="1"/>
</dbReference>
<evidence type="ECO:0000313" key="15">
    <source>
        <dbReference type="Proteomes" id="UP000694941"/>
    </source>
</evidence>
<evidence type="ECO:0000256" key="1">
    <source>
        <dbReference type="ARBA" id="ARBA00004167"/>
    </source>
</evidence>
<dbReference type="InterPro" id="IPR008266">
    <property type="entry name" value="Tyr_kinase_AS"/>
</dbReference>
<evidence type="ECO:0000256" key="12">
    <source>
        <dbReference type="SAM" id="MobiDB-lite"/>
    </source>
</evidence>
<evidence type="ECO:0000256" key="6">
    <source>
        <dbReference type="ARBA" id="ARBA00023157"/>
    </source>
</evidence>
<dbReference type="InterPro" id="IPR011009">
    <property type="entry name" value="Kinase-like_dom_sf"/>
</dbReference>
<reference evidence="16" key="1">
    <citation type="submission" date="2025-08" db="UniProtKB">
        <authorList>
            <consortium name="RefSeq"/>
        </authorList>
    </citation>
    <scope>IDENTIFICATION</scope>
    <source>
        <tissue evidence="16">Muscle</tissue>
    </source>
</reference>
<dbReference type="PROSITE" id="PS00109">
    <property type="entry name" value="PROTEIN_KINASE_TYR"/>
    <property type="match status" value="1"/>
</dbReference>
<dbReference type="Gene3D" id="1.10.510.10">
    <property type="entry name" value="Transferase(Phosphotransferase) domain 1"/>
    <property type="match status" value="1"/>
</dbReference>
<dbReference type="CDD" id="cd00096">
    <property type="entry name" value="Ig"/>
    <property type="match status" value="1"/>
</dbReference>
<evidence type="ECO:0000256" key="2">
    <source>
        <dbReference type="ARBA" id="ARBA00011902"/>
    </source>
</evidence>
<evidence type="ECO:0000256" key="11">
    <source>
        <dbReference type="PROSITE-ProRule" id="PRU10141"/>
    </source>
</evidence>
<evidence type="ECO:0000256" key="5">
    <source>
        <dbReference type="ARBA" id="ARBA00023136"/>
    </source>
</evidence>
<dbReference type="InterPro" id="IPR001245">
    <property type="entry name" value="Ser-Thr/Tyr_kinase_cat_dom"/>
</dbReference>
<dbReference type="RefSeq" id="XP_013783997.1">
    <property type="nucleotide sequence ID" value="XM_013928543.2"/>
</dbReference>
<evidence type="ECO:0000256" key="4">
    <source>
        <dbReference type="ARBA" id="ARBA00022989"/>
    </source>
</evidence>
<dbReference type="InterPro" id="IPR003599">
    <property type="entry name" value="Ig_sub"/>
</dbReference>
<dbReference type="InterPro" id="IPR036179">
    <property type="entry name" value="Ig-like_dom_sf"/>
</dbReference>
<keyword evidence="3" id="KW-0812">Transmembrane</keyword>
<dbReference type="InterPro" id="IPR050122">
    <property type="entry name" value="RTK"/>
</dbReference>
<feature type="domain" description="Ig-like" evidence="14">
    <location>
        <begin position="272"/>
        <end position="374"/>
    </location>
</feature>
<evidence type="ECO:0000259" key="13">
    <source>
        <dbReference type="PROSITE" id="PS50011"/>
    </source>
</evidence>